<dbReference type="InterPro" id="IPR027302">
    <property type="entry name" value="Gln_synth_N_conserv_site"/>
</dbReference>
<dbReference type="AlphaFoldDB" id="A0A2M7VKV3"/>
<evidence type="ECO:0000256" key="9">
    <source>
        <dbReference type="RuleBase" id="RU004356"/>
    </source>
</evidence>
<evidence type="ECO:0000256" key="5">
    <source>
        <dbReference type="ARBA" id="ARBA00022840"/>
    </source>
</evidence>
<dbReference type="SUPFAM" id="SSF54368">
    <property type="entry name" value="Glutamine synthetase, N-terminal domain"/>
    <property type="match status" value="1"/>
</dbReference>
<accession>A0A2M7VKV3</accession>
<dbReference type="InterPro" id="IPR036651">
    <property type="entry name" value="Gln_synt_N_sf"/>
</dbReference>
<keyword evidence="3 9" id="KW-0436">Ligase</keyword>
<dbReference type="SUPFAM" id="SSF55931">
    <property type="entry name" value="Glutamine synthetase/guanido kinase"/>
    <property type="match status" value="1"/>
</dbReference>
<dbReference type="GO" id="GO:0006542">
    <property type="term" value="P:glutamine biosynthetic process"/>
    <property type="evidence" value="ECO:0007669"/>
    <property type="project" value="InterPro"/>
</dbReference>
<comment type="similarity">
    <text evidence="2 7 8">Belongs to the glutamine synthetase family.</text>
</comment>
<dbReference type="SMART" id="SM01230">
    <property type="entry name" value="Gln-synt_C"/>
    <property type="match status" value="1"/>
</dbReference>
<dbReference type="Gene3D" id="3.10.20.70">
    <property type="entry name" value="Glutamine synthetase, N-terminal domain"/>
    <property type="match status" value="1"/>
</dbReference>
<dbReference type="InterPro" id="IPR008147">
    <property type="entry name" value="Gln_synt_N"/>
</dbReference>
<dbReference type="PROSITE" id="PS00181">
    <property type="entry name" value="GLNA_ATP"/>
    <property type="match status" value="1"/>
</dbReference>
<dbReference type="PROSITE" id="PS51987">
    <property type="entry name" value="GS_CATALYTIC"/>
    <property type="match status" value="1"/>
</dbReference>
<dbReference type="InterPro" id="IPR027303">
    <property type="entry name" value="Gln_synth_gly_rich_site"/>
</dbReference>
<dbReference type="Pfam" id="PF03951">
    <property type="entry name" value="Gln-synt_N"/>
    <property type="match status" value="1"/>
</dbReference>
<dbReference type="InterPro" id="IPR008146">
    <property type="entry name" value="Gln_synth_cat_dom"/>
</dbReference>
<evidence type="ECO:0000256" key="3">
    <source>
        <dbReference type="ARBA" id="ARBA00022598"/>
    </source>
</evidence>
<evidence type="ECO:0000256" key="8">
    <source>
        <dbReference type="RuleBase" id="RU000384"/>
    </source>
</evidence>
<dbReference type="GO" id="GO:0005524">
    <property type="term" value="F:ATP binding"/>
    <property type="evidence" value="ECO:0007669"/>
    <property type="project" value="UniProtKB-KW"/>
</dbReference>
<feature type="domain" description="GS beta-grasp" evidence="10">
    <location>
        <begin position="1"/>
        <end position="75"/>
    </location>
</feature>
<comment type="catalytic activity">
    <reaction evidence="9">
        <text>L-glutamate + NH4(+) + ATP = L-glutamine + ADP + phosphate + H(+)</text>
        <dbReference type="Rhea" id="RHEA:16169"/>
        <dbReference type="ChEBI" id="CHEBI:15378"/>
        <dbReference type="ChEBI" id="CHEBI:28938"/>
        <dbReference type="ChEBI" id="CHEBI:29985"/>
        <dbReference type="ChEBI" id="CHEBI:30616"/>
        <dbReference type="ChEBI" id="CHEBI:43474"/>
        <dbReference type="ChEBI" id="CHEBI:58359"/>
        <dbReference type="ChEBI" id="CHEBI:456216"/>
        <dbReference type="EC" id="6.3.1.2"/>
    </reaction>
</comment>
<dbReference type="PROSITE" id="PS00180">
    <property type="entry name" value="GLNA_1"/>
    <property type="match status" value="1"/>
</dbReference>
<dbReference type="PANTHER" id="PTHR43785:SF12">
    <property type="entry name" value="TYPE-1 GLUTAMINE SYNTHETASE 2"/>
    <property type="match status" value="1"/>
</dbReference>
<feature type="non-terminal residue" evidence="12">
    <location>
        <position position="1"/>
    </location>
</feature>
<dbReference type="GO" id="GO:0004356">
    <property type="term" value="F:glutamine synthetase activity"/>
    <property type="evidence" value="ECO:0007669"/>
    <property type="project" value="UniProtKB-EC"/>
</dbReference>
<keyword evidence="5 9" id="KW-0067">ATP-binding</keyword>
<proteinExistence type="inferred from homology"/>
<dbReference type="InterPro" id="IPR014746">
    <property type="entry name" value="Gln_synth/guanido_kin_cat_dom"/>
</dbReference>
<dbReference type="PANTHER" id="PTHR43785">
    <property type="entry name" value="GAMMA-GLUTAMYLPUTRESCINE SYNTHETASE"/>
    <property type="match status" value="1"/>
</dbReference>
<evidence type="ECO:0000256" key="1">
    <source>
        <dbReference type="ARBA" id="ARBA00001946"/>
    </source>
</evidence>
<dbReference type="Proteomes" id="UP000231469">
    <property type="component" value="Unassembled WGS sequence"/>
</dbReference>
<feature type="domain" description="GS catalytic" evidence="11">
    <location>
        <begin position="82"/>
        <end position="431"/>
    </location>
</feature>
<evidence type="ECO:0000256" key="4">
    <source>
        <dbReference type="ARBA" id="ARBA00022741"/>
    </source>
</evidence>
<protein>
    <recommendedName>
        <fullName evidence="9">Glutamine synthetase</fullName>
        <ecNumber evidence="9">6.3.1.2</ecNumber>
    </recommendedName>
</protein>
<keyword evidence="4 9" id="KW-0547">Nucleotide-binding</keyword>
<sequence length="431" mass="49460">RAMNFTIPTSEFETALREGKGFDGSSVEGFCRIEESDLFIVPDPKTFRVLPWVYENNNFSWREGIIFGDIFTPDKEHFLGDSRYLLKEVLKKTKDIGEMFVGPEMEFFIFPNKKEAKLTDEGGYLYGGLYGELRKSIQLFLKEIGIACDCDHHEAAPSQHEIDIKYSDALSMADSVMLAKYIIKRVAAKSGLFASFMPKPITKVNGSGMHLHISLWTPPTHHPPASRAPNGKNLFFKNEKDPLSDLAKGYITGLIKYGKEIQPVLNQWVNSYKRLIPGYEAPTYLAWGQRNRSAYIRIPQYQKGRERSTRIELRSPDPAGNIYLGLAIIQAAGIKGIKEKLPFPPVVEEDIFEMTIEERKRRKIDTLSKNLKEALGHFQKSDLVKKTLTDHLFKKFVANKEYEWSLYKKNVKEGFEQQVSDYEIRHYLPVL</sequence>
<dbReference type="PROSITE" id="PS51986">
    <property type="entry name" value="GS_BETA_GRASP"/>
    <property type="match status" value="1"/>
</dbReference>
<organism evidence="12 13">
    <name type="scientific">bacterium (Candidatus Gribaldobacteria) CG_4_10_14_0_2_um_filter_36_18</name>
    <dbReference type="NCBI Taxonomy" id="2014264"/>
    <lineage>
        <taxon>Bacteria</taxon>
        <taxon>Candidatus Gribaldobacteria</taxon>
    </lineage>
</organism>
<gene>
    <name evidence="12" type="ORF">COX73_00900</name>
</gene>
<dbReference type="Gene3D" id="3.30.590.10">
    <property type="entry name" value="Glutamine synthetase/guanido kinase, catalytic domain"/>
    <property type="match status" value="1"/>
</dbReference>
<dbReference type="EMBL" id="PFPS01000040">
    <property type="protein sequence ID" value="PJA02413.1"/>
    <property type="molecule type" value="Genomic_DNA"/>
</dbReference>
<evidence type="ECO:0000256" key="7">
    <source>
        <dbReference type="PROSITE-ProRule" id="PRU01330"/>
    </source>
</evidence>
<evidence type="ECO:0000313" key="13">
    <source>
        <dbReference type="Proteomes" id="UP000231469"/>
    </source>
</evidence>
<comment type="cofactor">
    <cofactor evidence="1">
        <name>Mg(2+)</name>
        <dbReference type="ChEBI" id="CHEBI:18420"/>
    </cofactor>
</comment>
<dbReference type="EC" id="6.3.1.2" evidence="9"/>
<evidence type="ECO:0000313" key="12">
    <source>
        <dbReference type="EMBL" id="PJA02413.1"/>
    </source>
</evidence>
<evidence type="ECO:0000259" key="10">
    <source>
        <dbReference type="PROSITE" id="PS51986"/>
    </source>
</evidence>
<name>A0A2M7VKV3_9BACT</name>
<comment type="caution">
    <text evidence="12">The sequence shown here is derived from an EMBL/GenBank/DDBJ whole genome shotgun (WGS) entry which is preliminary data.</text>
</comment>
<reference evidence="13" key="1">
    <citation type="submission" date="2017-09" db="EMBL/GenBank/DDBJ databases">
        <title>Depth-based differentiation of microbial function through sediment-hosted aquifers and enrichment of novel symbionts in the deep terrestrial subsurface.</title>
        <authorList>
            <person name="Probst A.J."/>
            <person name="Ladd B."/>
            <person name="Jarett J.K."/>
            <person name="Geller-Mcgrath D.E."/>
            <person name="Sieber C.M.K."/>
            <person name="Emerson J.B."/>
            <person name="Anantharaman K."/>
            <person name="Thomas B.C."/>
            <person name="Malmstrom R."/>
            <person name="Stieglmeier M."/>
            <person name="Klingl A."/>
            <person name="Woyke T."/>
            <person name="Ryan C.M."/>
            <person name="Banfield J.F."/>
        </authorList>
    </citation>
    <scope>NUCLEOTIDE SEQUENCE [LARGE SCALE GENOMIC DNA]</scope>
</reference>
<keyword evidence="6" id="KW-0460">Magnesium</keyword>
<dbReference type="Pfam" id="PF00120">
    <property type="entry name" value="Gln-synt_C"/>
    <property type="match status" value="1"/>
</dbReference>
<evidence type="ECO:0000259" key="11">
    <source>
        <dbReference type="PROSITE" id="PS51987"/>
    </source>
</evidence>
<evidence type="ECO:0000256" key="2">
    <source>
        <dbReference type="ARBA" id="ARBA00009897"/>
    </source>
</evidence>
<evidence type="ECO:0000256" key="6">
    <source>
        <dbReference type="ARBA" id="ARBA00022842"/>
    </source>
</evidence>